<dbReference type="RefSeq" id="WP_106202957.1">
    <property type="nucleotide sequence ID" value="NZ_PVTD01000001.1"/>
</dbReference>
<evidence type="ECO:0000256" key="1">
    <source>
        <dbReference type="ARBA" id="ARBA00009759"/>
    </source>
</evidence>
<comment type="similarity">
    <text evidence="1">Belongs to the inositol monophosphatase superfamily.</text>
</comment>
<feature type="binding site" evidence="2">
    <location>
        <position position="95"/>
    </location>
    <ligand>
        <name>Mg(2+)</name>
        <dbReference type="ChEBI" id="CHEBI:18420"/>
        <label>1</label>
        <note>catalytic</note>
    </ligand>
</feature>
<comment type="cofactor">
    <cofactor evidence="2">
        <name>Mg(2+)</name>
        <dbReference type="ChEBI" id="CHEBI:18420"/>
    </cofactor>
</comment>
<comment type="caution">
    <text evidence="3">The sequence shown here is derived from an EMBL/GenBank/DDBJ whole genome shotgun (WGS) entry which is preliminary data.</text>
</comment>
<feature type="binding site" evidence="2">
    <location>
        <position position="72"/>
    </location>
    <ligand>
        <name>Mg(2+)</name>
        <dbReference type="ChEBI" id="CHEBI:18420"/>
        <label>1</label>
        <note>catalytic</note>
    </ligand>
</feature>
<proteinExistence type="inferred from homology"/>
<dbReference type="AlphaFoldDB" id="A0A2T0RY93"/>
<dbReference type="Proteomes" id="UP000239480">
    <property type="component" value="Unassembled WGS sequence"/>
</dbReference>
<sequence length="277" mass="29882">MIPTQQQEQALIEAVRTAARSEILPRFRNLDASAIDSKANADDLVTVADKASEASITAAVAGILPGATVVGEEAVADDPALLDLIGRDETCVIVDPIDGTWNFAKGLPVFGVLLAVTHRGETVFGLLYEPLGDDWILARKGGGCWYASPDCAPRRLSIEPDDGPTEFAGFSAPWLLPEHMRERFQIGLLQRGRVIDLRCACQTYRTMCFGAGKFAIDLKLMPWDHAAGALAYQEAGGSIGLLDGRDYAPTITDGYMVMARTPEILADLRESFGWVVG</sequence>
<protein>
    <submittedName>
        <fullName evidence="3">Fructose-1,6-bisphosphatase/inositol monophosphatase family enzyme</fullName>
    </submittedName>
</protein>
<feature type="binding site" evidence="2">
    <location>
        <position position="97"/>
    </location>
    <ligand>
        <name>Mg(2+)</name>
        <dbReference type="ChEBI" id="CHEBI:18420"/>
        <label>1</label>
        <note>catalytic</note>
    </ligand>
</feature>
<evidence type="ECO:0000313" key="3">
    <source>
        <dbReference type="EMBL" id="PRY26154.1"/>
    </source>
</evidence>
<dbReference type="PANTHER" id="PTHR20854">
    <property type="entry name" value="INOSITOL MONOPHOSPHATASE"/>
    <property type="match status" value="1"/>
</dbReference>
<keyword evidence="2" id="KW-0479">Metal-binding</keyword>
<dbReference type="GO" id="GO:0046872">
    <property type="term" value="F:metal ion binding"/>
    <property type="evidence" value="ECO:0007669"/>
    <property type="project" value="UniProtKB-KW"/>
</dbReference>
<dbReference type="PRINTS" id="PR00377">
    <property type="entry name" value="IMPHPHTASES"/>
</dbReference>
<keyword evidence="4" id="KW-1185">Reference proteome</keyword>
<gene>
    <name evidence="3" type="ORF">CLV78_101248</name>
</gene>
<dbReference type="Pfam" id="PF00459">
    <property type="entry name" value="Inositol_P"/>
    <property type="match status" value="1"/>
</dbReference>
<feature type="binding site" evidence="2">
    <location>
        <position position="224"/>
    </location>
    <ligand>
        <name>Mg(2+)</name>
        <dbReference type="ChEBI" id="CHEBI:18420"/>
        <label>1</label>
        <note>catalytic</note>
    </ligand>
</feature>
<dbReference type="GO" id="GO:0006020">
    <property type="term" value="P:inositol metabolic process"/>
    <property type="evidence" value="ECO:0007669"/>
    <property type="project" value="TreeGrafter"/>
</dbReference>
<dbReference type="Gene3D" id="3.40.190.80">
    <property type="match status" value="1"/>
</dbReference>
<organism evidence="3 4">
    <name type="scientific">Aliiruegeria haliotis</name>
    <dbReference type="NCBI Taxonomy" id="1280846"/>
    <lineage>
        <taxon>Bacteria</taxon>
        <taxon>Pseudomonadati</taxon>
        <taxon>Pseudomonadota</taxon>
        <taxon>Alphaproteobacteria</taxon>
        <taxon>Rhodobacterales</taxon>
        <taxon>Roseobacteraceae</taxon>
        <taxon>Aliiruegeria</taxon>
    </lineage>
</organism>
<dbReference type="Gene3D" id="3.30.540.10">
    <property type="entry name" value="Fructose-1,6-Bisphosphatase, subunit A, domain 1"/>
    <property type="match status" value="1"/>
</dbReference>
<name>A0A2T0RY93_9RHOB</name>
<reference evidence="3 4" key="1">
    <citation type="submission" date="2018-03" db="EMBL/GenBank/DDBJ databases">
        <title>Genomic Encyclopedia of Archaeal and Bacterial Type Strains, Phase II (KMG-II): from individual species to whole genera.</title>
        <authorList>
            <person name="Goeker M."/>
        </authorList>
    </citation>
    <scope>NUCLEOTIDE SEQUENCE [LARGE SCALE GENOMIC DNA]</scope>
    <source>
        <strain evidence="3 4">DSM 29328</strain>
    </source>
</reference>
<keyword evidence="2" id="KW-0460">Magnesium</keyword>
<dbReference type="GO" id="GO:0007165">
    <property type="term" value="P:signal transduction"/>
    <property type="evidence" value="ECO:0007669"/>
    <property type="project" value="TreeGrafter"/>
</dbReference>
<accession>A0A2T0RY93</accession>
<dbReference type="SUPFAM" id="SSF56655">
    <property type="entry name" value="Carbohydrate phosphatase"/>
    <property type="match status" value="1"/>
</dbReference>
<dbReference type="PANTHER" id="PTHR20854:SF4">
    <property type="entry name" value="INOSITOL-1-MONOPHOSPHATASE-RELATED"/>
    <property type="match status" value="1"/>
</dbReference>
<evidence type="ECO:0000313" key="4">
    <source>
        <dbReference type="Proteomes" id="UP000239480"/>
    </source>
</evidence>
<dbReference type="GO" id="GO:0008934">
    <property type="term" value="F:inositol monophosphate 1-phosphatase activity"/>
    <property type="evidence" value="ECO:0007669"/>
    <property type="project" value="TreeGrafter"/>
</dbReference>
<feature type="binding site" evidence="2">
    <location>
        <position position="98"/>
    </location>
    <ligand>
        <name>Mg(2+)</name>
        <dbReference type="ChEBI" id="CHEBI:18420"/>
        <label>1</label>
        <note>catalytic</note>
    </ligand>
</feature>
<dbReference type="InterPro" id="IPR000760">
    <property type="entry name" value="Inositol_monophosphatase-like"/>
</dbReference>
<evidence type="ECO:0000256" key="2">
    <source>
        <dbReference type="PIRSR" id="PIRSR600760-2"/>
    </source>
</evidence>
<dbReference type="OrthoDB" id="9785695at2"/>
<dbReference type="EMBL" id="PVTD01000001">
    <property type="protein sequence ID" value="PRY26154.1"/>
    <property type="molecule type" value="Genomic_DNA"/>
</dbReference>